<sequence>MIIKLIPQRRDDELVVSKRGDVLTINGESFDFRELPEGAALPSSAVDC</sequence>
<reference evidence="1 2" key="1">
    <citation type="submission" date="2017-09" db="EMBL/GenBank/DDBJ databases">
        <title>Genomic, metabolic, and phenotypic characteristics of bacterial isolates from the natural microbiome of the model nematode Caenorhabditis elegans.</title>
        <authorList>
            <person name="Zimmermann J."/>
            <person name="Obeng N."/>
            <person name="Yang W."/>
            <person name="Obeng O."/>
            <person name="Kissoyan K."/>
            <person name="Pees B."/>
            <person name="Dirksen P."/>
            <person name="Hoppner M."/>
            <person name="Franke A."/>
            <person name="Rosenstiel P."/>
            <person name="Leippe M."/>
            <person name="Dierking K."/>
            <person name="Kaleta C."/>
            <person name="Schulenburg H."/>
        </authorList>
    </citation>
    <scope>NUCLEOTIDE SEQUENCE [LARGE SCALE GENOMIC DNA]</scope>
    <source>
        <strain evidence="1 2">MYb184</strain>
    </source>
</reference>
<feature type="non-terminal residue" evidence="1">
    <location>
        <position position="48"/>
    </location>
</feature>
<organism evidence="1 2">
    <name type="scientific">Pseudomonas cedrina</name>
    <dbReference type="NCBI Taxonomy" id="651740"/>
    <lineage>
        <taxon>Bacteria</taxon>
        <taxon>Pseudomonadati</taxon>
        <taxon>Pseudomonadota</taxon>
        <taxon>Gammaproteobacteria</taxon>
        <taxon>Pseudomonadales</taxon>
        <taxon>Pseudomonadaceae</taxon>
        <taxon>Pseudomonas</taxon>
    </lineage>
</organism>
<dbReference type="Proteomes" id="UP000239458">
    <property type="component" value="Unassembled WGS sequence"/>
</dbReference>
<evidence type="ECO:0000313" key="2">
    <source>
        <dbReference type="Proteomes" id="UP000239458"/>
    </source>
</evidence>
<gene>
    <name evidence="1" type="ORF">CQ006_12285</name>
</gene>
<dbReference type="AlphaFoldDB" id="A0A2S9DR97"/>
<proteinExistence type="predicted"/>
<protein>
    <submittedName>
        <fullName evidence="1">Uncharacterized protein</fullName>
    </submittedName>
</protein>
<dbReference type="EMBL" id="PCQE01000017">
    <property type="protein sequence ID" value="PRC05092.1"/>
    <property type="molecule type" value="Genomic_DNA"/>
</dbReference>
<name>A0A2S9DR97_PSECE</name>
<accession>A0A2S9DR97</accession>
<evidence type="ECO:0000313" key="1">
    <source>
        <dbReference type="EMBL" id="PRC05092.1"/>
    </source>
</evidence>
<comment type="caution">
    <text evidence="1">The sequence shown here is derived from an EMBL/GenBank/DDBJ whole genome shotgun (WGS) entry which is preliminary data.</text>
</comment>